<evidence type="ECO:0000256" key="5">
    <source>
        <dbReference type="ARBA" id="ARBA00022777"/>
    </source>
</evidence>
<evidence type="ECO:0000256" key="10">
    <source>
        <dbReference type="RuleBase" id="RU000304"/>
    </source>
</evidence>
<evidence type="ECO:0000259" key="12">
    <source>
        <dbReference type="PROSITE" id="PS50011"/>
    </source>
</evidence>
<proteinExistence type="inferred from homology"/>
<dbReference type="FunFam" id="3.30.200.20:FF:000003">
    <property type="entry name" value="Non-specific serine/threonine protein kinase"/>
    <property type="match status" value="1"/>
</dbReference>
<comment type="catalytic activity">
    <reaction evidence="7">
        <text>L-threonyl-[protein] + ATP = O-phospho-L-threonyl-[protein] + ADP + H(+)</text>
        <dbReference type="Rhea" id="RHEA:46608"/>
        <dbReference type="Rhea" id="RHEA-COMP:11060"/>
        <dbReference type="Rhea" id="RHEA-COMP:11605"/>
        <dbReference type="ChEBI" id="CHEBI:15378"/>
        <dbReference type="ChEBI" id="CHEBI:30013"/>
        <dbReference type="ChEBI" id="CHEBI:30616"/>
        <dbReference type="ChEBI" id="CHEBI:61977"/>
        <dbReference type="ChEBI" id="CHEBI:456216"/>
        <dbReference type="EC" id="2.7.11.1"/>
    </reaction>
</comment>
<dbReference type="SUPFAM" id="SSF56112">
    <property type="entry name" value="Protein kinase-like (PK-like)"/>
    <property type="match status" value="1"/>
</dbReference>
<dbReference type="InterPro" id="IPR008271">
    <property type="entry name" value="Ser/Thr_kinase_AS"/>
</dbReference>
<evidence type="ECO:0000256" key="2">
    <source>
        <dbReference type="ARBA" id="ARBA00022527"/>
    </source>
</evidence>
<keyword evidence="6 9" id="KW-0067">ATP-binding</keyword>
<dbReference type="Pfam" id="PF00069">
    <property type="entry name" value="Pkinase"/>
    <property type="match status" value="1"/>
</dbReference>
<dbReference type="GO" id="GO:0005829">
    <property type="term" value="C:cytosol"/>
    <property type="evidence" value="ECO:0007669"/>
    <property type="project" value="TreeGrafter"/>
</dbReference>
<evidence type="ECO:0000256" key="3">
    <source>
        <dbReference type="ARBA" id="ARBA00022679"/>
    </source>
</evidence>
<comment type="catalytic activity">
    <reaction evidence="8">
        <text>L-seryl-[protein] + ATP = O-phospho-L-seryl-[protein] + ADP + H(+)</text>
        <dbReference type="Rhea" id="RHEA:17989"/>
        <dbReference type="Rhea" id="RHEA-COMP:9863"/>
        <dbReference type="Rhea" id="RHEA-COMP:11604"/>
        <dbReference type="ChEBI" id="CHEBI:15378"/>
        <dbReference type="ChEBI" id="CHEBI:29999"/>
        <dbReference type="ChEBI" id="CHEBI:30616"/>
        <dbReference type="ChEBI" id="CHEBI:83421"/>
        <dbReference type="ChEBI" id="CHEBI:456216"/>
        <dbReference type="EC" id="2.7.11.1"/>
    </reaction>
</comment>
<dbReference type="InterPro" id="IPR011009">
    <property type="entry name" value="Kinase-like_dom_sf"/>
</dbReference>
<dbReference type="OrthoDB" id="193931at2759"/>
<evidence type="ECO:0000313" key="13">
    <source>
        <dbReference type="Proteomes" id="UP000081671"/>
    </source>
</evidence>
<dbReference type="Gene3D" id="1.10.510.10">
    <property type="entry name" value="Transferase(Phosphotransferase) domain 1"/>
    <property type="match status" value="1"/>
</dbReference>
<dbReference type="GeneID" id="105999964"/>
<keyword evidence="2 10" id="KW-0723">Serine/threonine-protein kinase</keyword>
<evidence type="ECO:0000256" key="9">
    <source>
        <dbReference type="PROSITE-ProRule" id="PRU10141"/>
    </source>
</evidence>
<name>A0A1S3GNY7_DIPOR</name>
<sequence length="432" mass="48193">MVSEGCEEIAVQDLSRSSSDEELLGAQYRVLRTIGQGSFGHVKLAKHLLTDALVAVKVLEKRDNPFITSEVDIMKSVDHPNVVKLFHVMETEERVYLVMEYPGGGDLLRHVLQVLKLQEEEARPVFRQIVSAMHYCHESGIAHRDLKLENVLLDTRGTVKVCDFGLGTRVMLGEELDKACGTLPFWAPELFQQQSYDGHKVDVWSLGVLLYCMVVGYLPFRAGTWGKLQKQVLSGRCRIPPHISPELQNLLTQLLTVDPERRPTLEQVLGHRWLRQMEPASPQPSRTPPEQPDASIIRVMTYLGYNPEEVRDALLGRTFNAAMGTYLILLQQRDQEDWGRSCHGRHPLPGPPPCPSPVDPSFSIVLPKTVSAPACHPATFLPAKHERLEGSRKYIKSASAPSISGVPFTRGAKREMEPAAVEPSLPSGQARV</sequence>
<dbReference type="GO" id="GO:0005524">
    <property type="term" value="F:ATP binding"/>
    <property type="evidence" value="ECO:0007669"/>
    <property type="project" value="UniProtKB-UniRule"/>
</dbReference>
<feature type="region of interest" description="Disordered" evidence="11">
    <location>
        <begin position="405"/>
        <end position="432"/>
    </location>
</feature>
<keyword evidence="4 9" id="KW-0547">Nucleotide-binding</keyword>
<protein>
    <recommendedName>
        <fullName evidence="1">non-specific serine/threonine protein kinase</fullName>
        <ecNumber evidence="1">2.7.11.1</ecNumber>
    </recommendedName>
</protein>
<organism evidence="13 14">
    <name type="scientific">Dipodomys ordii</name>
    <name type="common">Ord's kangaroo rat</name>
    <dbReference type="NCBI Taxonomy" id="10020"/>
    <lineage>
        <taxon>Eukaryota</taxon>
        <taxon>Metazoa</taxon>
        <taxon>Chordata</taxon>
        <taxon>Craniata</taxon>
        <taxon>Vertebrata</taxon>
        <taxon>Euteleostomi</taxon>
        <taxon>Mammalia</taxon>
        <taxon>Eutheria</taxon>
        <taxon>Euarchontoglires</taxon>
        <taxon>Glires</taxon>
        <taxon>Rodentia</taxon>
        <taxon>Castorimorpha</taxon>
        <taxon>Heteromyidae</taxon>
        <taxon>Dipodomyinae</taxon>
        <taxon>Dipodomys</taxon>
    </lineage>
</organism>
<evidence type="ECO:0000256" key="7">
    <source>
        <dbReference type="ARBA" id="ARBA00047899"/>
    </source>
</evidence>
<dbReference type="SMART" id="SM00220">
    <property type="entry name" value="S_TKc"/>
    <property type="match status" value="1"/>
</dbReference>
<dbReference type="KEGG" id="dord:105999964"/>
<keyword evidence="13" id="KW-1185">Reference proteome</keyword>
<keyword evidence="5" id="KW-0418">Kinase</keyword>
<comment type="similarity">
    <text evidence="10">Belongs to the protein kinase superfamily.</text>
</comment>
<evidence type="ECO:0000256" key="8">
    <source>
        <dbReference type="ARBA" id="ARBA00048679"/>
    </source>
</evidence>
<accession>A0A1S3GNY7</accession>
<dbReference type="GO" id="GO:0045719">
    <property type="term" value="P:negative regulation of glycogen biosynthetic process"/>
    <property type="evidence" value="ECO:0007669"/>
    <property type="project" value="TreeGrafter"/>
</dbReference>
<dbReference type="PANTHER" id="PTHR24346:SF85">
    <property type="entry name" value="RIKEN CDNA 1810024B03 GENE"/>
    <property type="match status" value="1"/>
</dbReference>
<dbReference type="PROSITE" id="PS00107">
    <property type="entry name" value="PROTEIN_KINASE_ATP"/>
    <property type="match status" value="1"/>
</dbReference>
<dbReference type="AlphaFoldDB" id="A0A1S3GNY7"/>
<dbReference type="PROSITE" id="PS00108">
    <property type="entry name" value="PROTEIN_KINASE_ST"/>
    <property type="match status" value="1"/>
</dbReference>
<evidence type="ECO:0000313" key="14">
    <source>
        <dbReference type="RefSeq" id="XP_012890588.1"/>
    </source>
</evidence>
<dbReference type="InterPro" id="IPR017441">
    <property type="entry name" value="Protein_kinase_ATP_BS"/>
</dbReference>
<evidence type="ECO:0000256" key="1">
    <source>
        <dbReference type="ARBA" id="ARBA00012513"/>
    </source>
</evidence>
<dbReference type="GO" id="GO:0004674">
    <property type="term" value="F:protein serine/threonine kinase activity"/>
    <property type="evidence" value="ECO:0007669"/>
    <property type="project" value="UniProtKB-KW"/>
</dbReference>
<feature type="binding site" evidence="9">
    <location>
        <position position="57"/>
    </location>
    <ligand>
        <name>ATP</name>
        <dbReference type="ChEBI" id="CHEBI:30616"/>
    </ligand>
</feature>
<dbReference type="GO" id="GO:0005634">
    <property type="term" value="C:nucleus"/>
    <property type="evidence" value="ECO:0007669"/>
    <property type="project" value="TreeGrafter"/>
</dbReference>
<evidence type="ECO:0000256" key="11">
    <source>
        <dbReference type="SAM" id="MobiDB-lite"/>
    </source>
</evidence>
<dbReference type="InterPro" id="IPR000719">
    <property type="entry name" value="Prot_kinase_dom"/>
</dbReference>
<dbReference type="InParanoid" id="A0A1S3GNY7"/>
<gene>
    <name evidence="14" type="primary">LOC105999964</name>
</gene>
<evidence type="ECO:0000256" key="6">
    <source>
        <dbReference type="ARBA" id="ARBA00022840"/>
    </source>
</evidence>
<dbReference type="EC" id="2.7.11.1" evidence="1"/>
<feature type="domain" description="Protein kinase" evidence="12">
    <location>
        <begin position="28"/>
        <end position="274"/>
    </location>
</feature>
<dbReference type="FunCoup" id="A0A1S3GNY7">
    <property type="interactions" value="42"/>
</dbReference>
<dbReference type="PROSITE" id="PS50011">
    <property type="entry name" value="PROTEIN_KINASE_DOM"/>
    <property type="match status" value="1"/>
</dbReference>
<keyword evidence="3" id="KW-0808">Transferase</keyword>
<dbReference type="CDD" id="cd14003">
    <property type="entry name" value="STKc_AMPK-like"/>
    <property type="match status" value="1"/>
</dbReference>
<dbReference type="PANTHER" id="PTHR24346">
    <property type="entry name" value="MAP/MICROTUBULE AFFINITY-REGULATING KINASE"/>
    <property type="match status" value="1"/>
</dbReference>
<dbReference type="Proteomes" id="UP000081671">
    <property type="component" value="Unplaced"/>
</dbReference>
<dbReference type="RefSeq" id="XP_012890588.1">
    <property type="nucleotide sequence ID" value="XM_013035134.1"/>
</dbReference>
<evidence type="ECO:0000256" key="4">
    <source>
        <dbReference type="ARBA" id="ARBA00022741"/>
    </source>
</evidence>
<dbReference type="FunFam" id="1.10.510.10:FF:000571">
    <property type="entry name" value="Maternal embryonic leucine zipper kinase"/>
    <property type="match status" value="1"/>
</dbReference>
<reference evidence="14" key="1">
    <citation type="submission" date="2025-08" db="UniProtKB">
        <authorList>
            <consortium name="RefSeq"/>
        </authorList>
    </citation>
    <scope>IDENTIFICATION</scope>
    <source>
        <tissue evidence="14">Kidney</tissue>
    </source>
</reference>
<dbReference type="GO" id="GO:0035556">
    <property type="term" value="P:intracellular signal transduction"/>
    <property type="evidence" value="ECO:0007669"/>
    <property type="project" value="TreeGrafter"/>
</dbReference>